<evidence type="ECO:0000256" key="11">
    <source>
        <dbReference type="ARBA" id="ARBA00047715"/>
    </source>
</evidence>
<keyword evidence="7" id="KW-0093">Biotin biosynthesis</keyword>
<evidence type="ECO:0000259" key="13">
    <source>
        <dbReference type="Pfam" id="PF00155"/>
    </source>
</evidence>
<dbReference type="InterPro" id="IPR015424">
    <property type="entry name" value="PyrdxlP-dep_Trfase"/>
</dbReference>
<evidence type="ECO:0000256" key="9">
    <source>
        <dbReference type="ARBA" id="ARBA00032610"/>
    </source>
</evidence>
<evidence type="ECO:0000256" key="4">
    <source>
        <dbReference type="ARBA" id="ARBA00011738"/>
    </source>
</evidence>
<protein>
    <recommendedName>
        <fullName evidence="5">8-amino-7-oxononanoate synthase</fullName>
        <ecNumber evidence="5">2.3.1.47</ecNumber>
    </recommendedName>
    <alternativeName>
        <fullName evidence="9">7-keto-8-amino-pelargonic acid synthase</fullName>
    </alternativeName>
    <alternativeName>
        <fullName evidence="10">8-amino-7-ketopelargonate synthase</fullName>
    </alternativeName>
</protein>
<evidence type="ECO:0000256" key="8">
    <source>
        <dbReference type="ARBA" id="ARBA00022898"/>
    </source>
</evidence>
<evidence type="ECO:0000256" key="3">
    <source>
        <dbReference type="ARBA" id="ARBA00010008"/>
    </source>
</evidence>
<feature type="domain" description="Aminotransferase class I/classII large" evidence="13">
    <location>
        <begin position="30"/>
        <end position="365"/>
    </location>
</feature>
<reference evidence="14 15" key="1">
    <citation type="submission" date="2021-01" db="EMBL/GenBank/DDBJ databases">
        <title>Whole genome shotgun sequence of Microbispora siamensis NBRC 104113.</title>
        <authorList>
            <person name="Komaki H."/>
            <person name="Tamura T."/>
        </authorList>
    </citation>
    <scope>NUCLEOTIDE SEQUENCE [LARGE SCALE GENOMIC DNA]</scope>
    <source>
        <strain evidence="14 15">NBRC 104113</strain>
    </source>
</reference>
<sequence>MDRLRAAAAEREAAGLRRTLRPRTPDHDGLLDLASNDYLGLSRDERLVEAAVRATREWGAGSTGSRLVTGSTRLHAELEDRLAAFTGAARALVFSSGYLANLAAVAALGRGGLVVSDAGNHASIVDACRLSRSRIVVTPHGDAEAVDKALAERAEEHALVVTDAVFSVDGDLAPLRALHEAAVRHGALLVVDEAHALGVVGDHGRGAVHAAGLAGCADIVRTVTLSKSLGSQGGAVLGAPEVIGTLVDTGRSFIFDTGLAPACAGAAMAALDILESTADLPGRARRRARELAALARELGLETTEPAAAVVPVVLGSPRLALSAGTLCAELGVRVGCFRPPSVPRGRSCLRLTARADLRSDDLAVVRGALTAVAELTMLPELGDVAELRVDR</sequence>
<dbReference type="Proteomes" id="UP000660454">
    <property type="component" value="Unassembled WGS sequence"/>
</dbReference>
<name>A0ABQ4GWZ6_9ACTN</name>
<comment type="pathway">
    <text evidence="2">Cofactor biosynthesis; biotin biosynthesis.</text>
</comment>
<evidence type="ECO:0000256" key="5">
    <source>
        <dbReference type="ARBA" id="ARBA00013187"/>
    </source>
</evidence>
<organism evidence="14 15">
    <name type="scientific">Microbispora siamensis</name>
    <dbReference type="NCBI Taxonomy" id="564413"/>
    <lineage>
        <taxon>Bacteria</taxon>
        <taxon>Bacillati</taxon>
        <taxon>Actinomycetota</taxon>
        <taxon>Actinomycetes</taxon>
        <taxon>Streptosporangiales</taxon>
        <taxon>Streptosporangiaceae</taxon>
        <taxon>Microbispora</taxon>
    </lineage>
</organism>
<dbReference type="PROSITE" id="PS00599">
    <property type="entry name" value="AA_TRANSFER_CLASS_2"/>
    <property type="match status" value="1"/>
</dbReference>
<dbReference type="Gene3D" id="3.90.1150.10">
    <property type="entry name" value="Aspartate Aminotransferase, domain 1"/>
    <property type="match status" value="1"/>
</dbReference>
<dbReference type="InterPro" id="IPR015422">
    <property type="entry name" value="PyrdxlP-dep_Trfase_small"/>
</dbReference>
<gene>
    <name evidence="14" type="primary">bioF</name>
    <name evidence="14" type="ORF">Msi02_67830</name>
</gene>
<evidence type="ECO:0000256" key="12">
    <source>
        <dbReference type="RuleBase" id="RU003693"/>
    </source>
</evidence>
<evidence type="ECO:0000256" key="2">
    <source>
        <dbReference type="ARBA" id="ARBA00004746"/>
    </source>
</evidence>
<comment type="catalytic activity">
    <reaction evidence="11">
        <text>6-carboxyhexanoyl-[ACP] + L-alanine + H(+) = (8S)-8-amino-7-oxononanoate + holo-[ACP] + CO2</text>
        <dbReference type="Rhea" id="RHEA:42288"/>
        <dbReference type="Rhea" id="RHEA-COMP:9685"/>
        <dbReference type="Rhea" id="RHEA-COMP:9955"/>
        <dbReference type="ChEBI" id="CHEBI:15378"/>
        <dbReference type="ChEBI" id="CHEBI:16526"/>
        <dbReference type="ChEBI" id="CHEBI:57972"/>
        <dbReference type="ChEBI" id="CHEBI:64479"/>
        <dbReference type="ChEBI" id="CHEBI:78846"/>
        <dbReference type="ChEBI" id="CHEBI:149468"/>
        <dbReference type="EC" id="2.3.1.47"/>
    </reaction>
</comment>
<dbReference type="EC" id="2.3.1.47" evidence="5"/>
<accession>A0ABQ4GWZ6</accession>
<evidence type="ECO:0000313" key="15">
    <source>
        <dbReference type="Proteomes" id="UP000660454"/>
    </source>
</evidence>
<dbReference type="SUPFAM" id="SSF53383">
    <property type="entry name" value="PLP-dependent transferases"/>
    <property type="match status" value="1"/>
</dbReference>
<comment type="similarity">
    <text evidence="3">Belongs to the class-II pyridoxal-phosphate-dependent aminotransferase family. BioF subfamily.</text>
</comment>
<dbReference type="InterPro" id="IPR015421">
    <property type="entry name" value="PyrdxlP-dep_Trfase_major"/>
</dbReference>
<dbReference type="Gene3D" id="3.40.640.10">
    <property type="entry name" value="Type I PLP-dependent aspartate aminotransferase-like (Major domain)"/>
    <property type="match status" value="1"/>
</dbReference>
<evidence type="ECO:0000256" key="7">
    <source>
        <dbReference type="ARBA" id="ARBA00022756"/>
    </source>
</evidence>
<comment type="caution">
    <text evidence="14">The sequence shown here is derived from an EMBL/GenBank/DDBJ whole genome shotgun (WGS) entry which is preliminary data.</text>
</comment>
<dbReference type="InterPro" id="IPR001917">
    <property type="entry name" value="Aminotrans_II_pyridoxalP_BS"/>
</dbReference>
<dbReference type="InterPro" id="IPR050087">
    <property type="entry name" value="AON_synthase_class-II"/>
</dbReference>
<keyword evidence="15" id="KW-1185">Reference proteome</keyword>
<comment type="subunit">
    <text evidence="4">Homodimer.</text>
</comment>
<dbReference type="EMBL" id="BOOF01000047">
    <property type="protein sequence ID" value="GIH65966.1"/>
    <property type="molecule type" value="Genomic_DNA"/>
</dbReference>
<evidence type="ECO:0000313" key="14">
    <source>
        <dbReference type="EMBL" id="GIH65966.1"/>
    </source>
</evidence>
<evidence type="ECO:0000256" key="1">
    <source>
        <dbReference type="ARBA" id="ARBA00001933"/>
    </source>
</evidence>
<dbReference type="InterPro" id="IPR004839">
    <property type="entry name" value="Aminotransferase_I/II_large"/>
</dbReference>
<evidence type="ECO:0000256" key="6">
    <source>
        <dbReference type="ARBA" id="ARBA00022679"/>
    </source>
</evidence>
<dbReference type="Pfam" id="PF00155">
    <property type="entry name" value="Aminotran_1_2"/>
    <property type="match status" value="1"/>
</dbReference>
<proteinExistence type="inferred from homology"/>
<evidence type="ECO:0000256" key="10">
    <source>
        <dbReference type="ARBA" id="ARBA00033381"/>
    </source>
</evidence>
<comment type="cofactor">
    <cofactor evidence="1 12">
        <name>pyridoxal 5'-phosphate</name>
        <dbReference type="ChEBI" id="CHEBI:597326"/>
    </cofactor>
</comment>
<dbReference type="PANTHER" id="PTHR13693:SF100">
    <property type="entry name" value="8-AMINO-7-OXONONANOATE SYNTHASE"/>
    <property type="match status" value="1"/>
</dbReference>
<dbReference type="PANTHER" id="PTHR13693">
    <property type="entry name" value="CLASS II AMINOTRANSFERASE/8-AMINO-7-OXONONANOATE SYNTHASE"/>
    <property type="match status" value="1"/>
</dbReference>
<keyword evidence="8 12" id="KW-0663">Pyridoxal phosphate</keyword>
<keyword evidence="6" id="KW-0808">Transferase</keyword>